<dbReference type="SMART" id="SM00054">
    <property type="entry name" value="EFh"/>
    <property type="match status" value="2"/>
</dbReference>
<dbReference type="GO" id="GO:0016020">
    <property type="term" value="C:membrane"/>
    <property type="evidence" value="ECO:0007669"/>
    <property type="project" value="InterPro"/>
</dbReference>
<dbReference type="PROSITE" id="PS51257">
    <property type="entry name" value="PROKAR_LIPOPROTEIN"/>
    <property type="match status" value="1"/>
</dbReference>
<keyword evidence="3 9" id="KW-0812">Transmembrane</keyword>
<evidence type="ECO:0000256" key="5">
    <source>
        <dbReference type="ARBA" id="ARBA00022989"/>
    </source>
</evidence>
<evidence type="ECO:0000313" key="11">
    <source>
        <dbReference type="EMBL" id="CEM26641.1"/>
    </source>
</evidence>
<dbReference type="PANTHER" id="PTHR31503">
    <property type="entry name" value="VACUOLAR CALCIUM ION TRANSPORTER"/>
    <property type="match status" value="1"/>
</dbReference>
<dbReference type="InterPro" id="IPR004837">
    <property type="entry name" value="NaCa_Exmemb"/>
</dbReference>
<dbReference type="Pfam" id="PF01699">
    <property type="entry name" value="Na_Ca_ex"/>
    <property type="match status" value="1"/>
</dbReference>
<evidence type="ECO:0000256" key="6">
    <source>
        <dbReference type="ARBA" id="ARBA00023065"/>
    </source>
</evidence>
<dbReference type="AlphaFoldDB" id="A0A0G4GBW8"/>
<feature type="domain" description="EF-hand" evidence="10">
    <location>
        <begin position="348"/>
        <end position="383"/>
    </location>
</feature>
<dbReference type="Proteomes" id="UP000041254">
    <property type="component" value="Unassembled WGS sequence"/>
</dbReference>
<dbReference type="Gene3D" id="1.10.238.10">
    <property type="entry name" value="EF-hand"/>
    <property type="match status" value="1"/>
</dbReference>
<feature type="transmembrane region" description="Helical" evidence="9">
    <location>
        <begin position="574"/>
        <end position="590"/>
    </location>
</feature>
<feature type="transmembrane region" description="Helical" evidence="9">
    <location>
        <begin position="49"/>
        <end position="70"/>
    </location>
</feature>
<feature type="region of interest" description="Disordered" evidence="8">
    <location>
        <begin position="401"/>
        <end position="431"/>
    </location>
</feature>
<evidence type="ECO:0000256" key="1">
    <source>
        <dbReference type="ARBA" id="ARBA00004127"/>
    </source>
</evidence>
<feature type="domain" description="EF-hand" evidence="10">
    <location>
        <begin position="312"/>
        <end position="347"/>
    </location>
</feature>
<dbReference type="InterPro" id="IPR011992">
    <property type="entry name" value="EF-hand-dom_pair"/>
</dbReference>
<feature type="region of interest" description="Disordered" evidence="8">
    <location>
        <begin position="271"/>
        <end position="294"/>
    </location>
</feature>
<comment type="subcellular location">
    <subcellularLocation>
        <location evidence="1">Endomembrane system</location>
        <topology evidence="1">Multi-pass membrane protein</topology>
    </subcellularLocation>
</comment>
<evidence type="ECO:0000256" key="2">
    <source>
        <dbReference type="ARBA" id="ARBA00022448"/>
    </source>
</evidence>
<accession>A0A0G4GBW8</accession>
<keyword evidence="6" id="KW-0406">Ion transport</keyword>
<name>A0A0G4GBW8_VITBC</name>
<evidence type="ECO:0000256" key="4">
    <source>
        <dbReference type="ARBA" id="ARBA00022837"/>
    </source>
</evidence>
<keyword evidence="2" id="KW-0813">Transport</keyword>
<dbReference type="InterPro" id="IPR002048">
    <property type="entry name" value="EF_hand_dom"/>
</dbReference>
<dbReference type="InterPro" id="IPR018247">
    <property type="entry name" value="EF_Hand_1_Ca_BS"/>
</dbReference>
<dbReference type="GO" id="GO:0012505">
    <property type="term" value="C:endomembrane system"/>
    <property type="evidence" value="ECO:0007669"/>
    <property type="project" value="UniProtKB-SubCell"/>
</dbReference>
<dbReference type="GO" id="GO:0015369">
    <property type="term" value="F:calcium:proton antiporter activity"/>
    <property type="evidence" value="ECO:0007669"/>
    <property type="project" value="TreeGrafter"/>
</dbReference>
<dbReference type="PANTHER" id="PTHR31503:SF36">
    <property type="entry name" value="SODIUM_CALCIUM EXCHANGER MEMBRANE REGION DOMAIN-CONTAINING PROTEIN"/>
    <property type="match status" value="1"/>
</dbReference>
<sequence length="597" mass="66186">MGEVLGKFFIPVDEIPYDVPGFIQVLFLGACYGYILFNASNLISEGSELLLLVPSLAGLVGSVVLPVLGAVPDGAIVLFSGLGPDAQEQLSVGVGALAGSTIMLLTIPWFLSIVGGRVNVLESGELTYKKPKDADPDWKKLDPPNNWSLTQTGVKCNKSIAVNGKIMLLTAITYLVIQIPAFAVIHDTIEQKRSFERWFAFSGMLIAIVCFVLYLVYQFWQAKGEHNQVLEDEIIELRRKALKDGMLTLRGAMFELFRMLEPHDYSPRFSETHGLRGSPSVQQGTVSSTDSVGADGKTRPLLQAFPPKMRHQMKEVLRPFFNELDLDKTGSLDHDEIRIMFRNLNEAPTEREIHDFIKKADMDNSGVIEFEEFVNAMIHYVKKSPEQFSMAVDGMRTSVGSEAAGIGAVEEQDEEEGEDEEEESIPDDLAHLSPEQQQLRIKIRAAYMMLVGTALVLLFSDPMVDVFSSVGERTGVPAFYISFVLAPLASNASELIASYNYSLKKTRKTITIAFAALEGAACMNNTFCLAIFLALVFFRSLVWSFSAETLAILLVELCMGFIAMKRVHLLKDGLFVLALYPLSIMFVWVMENAFGFD</sequence>
<feature type="transmembrane region" description="Helical" evidence="9">
    <location>
        <begin position="166"/>
        <end position="186"/>
    </location>
</feature>
<dbReference type="VEuPathDB" id="CryptoDB:Vbra_6185"/>
<dbReference type="InParanoid" id="A0A0G4GBW8"/>
<feature type="transmembrane region" description="Helical" evidence="9">
    <location>
        <begin position="479"/>
        <end position="497"/>
    </location>
</feature>
<feature type="transmembrane region" description="Helical" evidence="9">
    <location>
        <begin position="90"/>
        <end position="111"/>
    </location>
</feature>
<keyword evidence="7 9" id="KW-0472">Membrane</keyword>
<dbReference type="GO" id="GO:0006874">
    <property type="term" value="P:intracellular calcium ion homeostasis"/>
    <property type="evidence" value="ECO:0007669"/>
    <property type="project" value="TreeGrafter"/>
</dbReference>
<dbReference type="PROSITE" id="PS00018">
    <property type="entry name" value="EF_HAND_1"/>
    <property type="match status" value="2"/>
</dbReference>
<dbReference type="PROSITE" id="PS50222">
    <property type="entry name" value="EF_HAND_2"/>
    <property type="match status" value="2"/>
</dbReference>
<gene>
    <name evidence="11" type="ORF">Vbra_6185</name>
</gene>
<feature type="compositionally biased region" description="Polar residues" evidence="8">
    <location>
        <begin position="279"/>
        <end position="291"/>
    </location>
</feature>
<feature type="transmembrane region" description="Helical" evidence="9">
    <location>
        <begin position="541"/>
        <end position="562"/>
    </location>
</feature>
<dbReference type="OrthoDB" id="26525at2759"/>
<feature type="transmembrane region" description="Helical" evidence="9">
    <location>
        <begin position="441"/>
        <end position="459"/>
    </location>
</feature>
<dbReference type="EMBL" id="CDMY01000623">
    <property type="protein sequence ID" value="CEM26641.1"/>
    <property type="molecule type" value="Genomic_DNA"/>
</dbReference>
<keyword evidence="4" id="KW-0106">Calcium</keyword>
<dbReference type="GO" id="GO:0005509">
    <property type="term" value="F:calcium ion binding"/>
    <property type="evidence" value="ECO:0007669"/>
    <property type="project" value="InterPro"/>
</dbReference>
<feature type="transmembrane region" description="Helical" evidence="9">
    <location>
        <begin position="198"/>
        <end position="217"/>
    </location>
</feature>
<evidence type="ECO:0000256" key="8">
    <source>
        <dbReference type="SAM" id="MobiDB-lite"/>
    </source>
</evidence>
<keyword evidence="5 9" id="KW-1133">Transmembrane helix</keyword>
<dbReference type="OMA" id="HTMKFLS"/>
<evidence type="ECO:0000256" key="7">
    <source>
        <dbReference type="ARBA" id="ARBA00023136"/>
    </source>
</evidence>
<evidence type="ECO:0000256" key="9">
    <source>
        <dbReference type="SAM" id="Phobius"/>
    </source>
</evidence>
<feature type="compositionally biased region" description="Acidic residues" evidence="8">
    <location>
        <begin position="410"/>
        <end position="426"/>
    </location>
</feature>
<evidence type="ECO:0000313" key="12">
    <source>
        <dbReference type="Proteomes" id="UP000041254"/>
    </source>
</evidence>
<organism evidence="11 12">
    <name type="scientific">Vitrella brassicaformis (strain CCMP3155)</name>
    <dbReference type="NCBI Taxonomy" id="1169540"/>
    <lineage>
        <taxon>Eukaryota</taxon>
        <taxon>Sar</taxon>
        <taxon>Alveolata</taxon>
        <taxon>Colpodellida</taxon>
        <taxon>Vitrellaceae</taxon>
        <taxon>Vitrella</taxon>
    </lineage>
</organism>
<dbReference type="SUPFAM" id="SSF47473">
    <property type="entry name" value="EF-hand"/>
    <property type="match status" value="1"/>
</dbReference>
<feature type="transmembrane region" description="Helical" evidence="9">
    <location>
        <begin position="20"/>
        <end position="37"/>
    </location>
</feature>
<keyword evidence="12" id="KW-1185">Reference proteome</keyword>
<dbReference type="Pfam" id="PF13499">
    <property type="entry name" value="EF-hand_7"/>
    <property type="match status" value="1"/>
</dbReference>
<dbReference type="InterPro" id="IPR004713">
    <property type="entry name" value="CaH_exchang"/>
</dbReference>
<dbReference type="PhylomeDB" id="A0A0G4GBW8"/>
<evidence type="ECO:0000256" key="3">
    <source>
        <dbReference type="ARBA" id="ARBA00022692"/>
    </source>
</evidence>
<protein>
    <recommendedName>
        <fullName evidence="10">EF-hand domain-containing protein</fullName>
    </recommendedName>
</protein>
<proteinExistence type="predicted"/>
<feature type="transmembrane region" description="Helical" evidence="9">
    <location>
        <begin position="509"/>
        <end position="535"/>
    </location>
</feature>
<reference evidence="11 12" key="1">
    <citation type="submission" date="2014-11" db="EMBL/GenBank/DDBJ databases">
        <authorList>
            <person name="Zhu J."/>
            <person name="Qi W."/>
            <person name="Song R."/>
        </authorList>
    </citation>
    <scope>NUCLEOTIDE SEQUENCE [LARGE SCALE GENOMIC DNA]</scope>
</reference>
<evidence type="ECO:0000259" key="10">
    <source>
        <dbReference type="PROSITE" id="PS50222"/>
    </source>
</evidence>